<feature type="compositionally biased region" description="Polar residues" evidence="1">
    <location>
        <begin position="384"/>
        <end position="401"/>
    </location>
</feature>
<accession>A0A194PTL4</accession>
<feature type="compositionally biased region" description="Basic and acidic residues" evidence="1">
    <location>
        <begin position="560"/>
        <end position="575"/>
    </location>
</feature>
<feature type="region of interest" description="Disordered" evidence="1">
    <location>
        <begin position="45"/>
        <end position="71"/>
    </location>
</feature>
<feature type="compositionally biased region" description="Basic and acidic residues" evidence="1">
    <location>
        <begin position="585"/>
        <end position="611"/>
    </location>
</feature>
<evidence type="ECO:0000256" key="1">
    <source>
        <dbReference type="SAM" id="MobiDB-lite"/>
    </source>
</evidence>
<dbReference type="PANTHER" id="PTHR23254">
    <property type="entry name" value="EIF4G DOMAIN PROTEIN"/>
    <property type="match status" value="1"/>
</dbReference>
<name>A0A194PTL4_PAPXU</name>
<dbReference type="InterPro" id="IPR051367">
    <property type="entry name" value="mRNA_TranslReg/HistoneTransl"/>
</dbReference>
<dbReference type="GO" id="GO:0006446">
    <property type="term" value="P:regulation of translational initiation"/>
    <property type="evidence" value="ECO:0007669"/>
    <property type="project" value="TreeGrafter"/>
</dbReference>
<dbReference type="EMBL" id="KQ459593">
    <property type="protein sequence ID" value="KPI96657.1"/>
    <property type="molecule type" value="Genomic_DNA"/>
</dbReference>
<protein>
    <submittedName>
        <fullName evidence="2">Uncharacterized protein</fullName>
    </submittedName>
</protein>
<keyword evidence="3" id="KW-1185">Reference proteome</keyword>
<dbReference type="STRING" id="66420.A0A194PTL4"/>
<evidence type="ECO:0000313" key="2">
    <source>
        <dbReference type="EMBL" id="KPI96657.1"/>
    </source>
</evidence>
<proteinExistence type="predicted"/>
<feature type="compositionally biased region" description="Polar residues" evidence="1">
    <location>
        <begin position="545"/>
        <end position="558"/>
    </location>
</feature>
<evidence type="ECO:0000313" key="3">
    <source>
        <dbReference type="Proteomes" id="UP000053268"/>
    </source>
</evidence>
<feature type="compositionally biased region" description="Polar residues" evidence="1">
    <location>
        <begin position="625"/>
        <end position="635"/>
    </location>
</feature>
<gene>
    <name evidence="2" type="ORF">RR46_12687</name>
</gene>
<dbReference type="GO" id="GO:0008494">
    <property type="term" value="F:translation activator activity"/>
    <property type="evidence" value="ECO:0007669"/>
    <property type="project" value="TreeGrafter"/>
</dbReference>
<dbReference type="PANTHER" id="PTHR23254:SF18">
    <property type="entry name" value="RE28271P"/>
    <property type="match status" value="1"/>
</dbReference>
<dbReference type="Proteomes" id="UP000053268">
    <property type="component" value="Unassembled WGS sequence"/>
</dbReference>
<organism evidence="2 3">
    <name type="scientific">Papilio xuthus</name>
    <name type="common">Asian swallowtail butterfly</name>
    <dbReference type="NCBI Taxonomy" id="66420"/>
    <lineage>
        <taxon>Eukaryota</taxon>
        <taxon>Metazoa</taxon>
        <taxon>Ecdysozoa</taxon>
        <taxon>Arthropoda</taxon>
        <taxon>Hexapoda</taxon>
        <taxon>Insecta</taxon>
        <taxon>Pterygota</taxon>
        <taxon>Neoptera</taxon>
        <taxon>Endopterygota</taxon>
        <taxon>Lepidoptera</taxon>
        <taxon>Glossata</taxon>
        <taxon>Ditrysia</taxon>
        <taxon>Papilionoidea</taxon>
        <taxon>Papilionidae</taxon>
        <taxon>Papilioninae</taxon>
        <taxon>Papilio</taxon>
    </lineage>
</organism>
<dbReference type="AlphaFoldDB" id="A0A194PTL4"/>
<feature type="compositionally biased region" description="Basic and acidic residues" evidence="1">
    <location>
        <begin position="60"/>
        <end position="71"/>
    </location>
</feature>
<dbReference type="GO" id="GO:0005829">
    <property type="term" value="C:cytosol"/>
    <property type="evidence" value="ECO:0007669"/>
    <property type="project" value="TreeGrafter"/>
</dbReference>
<feature type="compositionally biased region" description="Basic and acidic residues" evidence="1">
    <location>
        <begin position="372"/>
        <end position="383"/>
    </location>
</feature>
<reference evidence="2 3" key="1">
    <citation type="journal article" date="2015" name="Nat. Commun.">
        <title>Outbred genome sequencing and CRISPR/Cas9 gene editing in butterflies.</title>
        <authorList>
            <person name="Li X."/>
            <person name="Fan D."/>
            <person name="Zhang W."/>
            <person name="Liu G."/>
            <person name="Zhang L."/>
            <person name="Zhao L."/>
            <person name="Fang X."/>
            <person name="Chen L."/>
            <person name="Dong Y."/>
            <person name="Chen Y."/>
            <person name="Ding Y."/>
            <person name="Zhao R."/>
            <person name="Feng M."/>
            <person name="Zhu Y."/>
            <person name="Feng Y."/>
            <person name="Jiang X."/>
            <person name="Zhu D."/>
            <person name="Xiang H."/>
            <person name="Feng X."/>
            <person name="Li S."/>
            <person name="Wang J."/>
            <person name="Zhang G."/>
            <person name="Kronforst M.R."/>
            <person name="Wang W."/>
        </authorList>
    </citation>
    <scope>NUCLEOTIDE SEQUENCE [LARGE SCALE GENOMIC DNA]</scope>
    <source>
        <strain evidence="2">Ya'a_city_454_Px</strain>
        <tissue evidence="2">Whole body</tissue>
    </source>
</reference>
<feature type="region of interest" description="Disordered" evidence="1">
    <location>
        <begin position="515"/>
        <end position="664"/>
    </location>
</feature>
<sequence>MPSDERCRPWSQIFGKLWNQASKNTLPNRSLGEIVLTSTVQRMSTLGRGRGYTGRHHLREPRPGGDPDERDARTLAELSPRTTDPSKIDVNKVEMVKESELDIKEDMDLKPVKLSRAIEDEDPGVKELLHIDEQFLPLLALLEQFSPGEDGIQFNRKLRNFETTVTNMCTDETRLHMAFASFRAAALQSAVTSRKLAAVGASFTRQQRQQLLRGALLNIVMQGTFTKLDVLERSNPLYLINAANLMGDYFAEARLCNGNKVHILASPLLQYMRALLASDDVRAHRSLATQLMQNGRELLSVMSHELDELSISIKLRLLTPPPVNIIWLLLSADLCLNKFLPLPNTLQQFYAAHLDLSNEESFSEVSYGSWKKSPEKDEYRSDGSSDASTDKVGQNLSQVSLNHDDDPKPKLRPILGAGAGLLRQEQALSQETFDSRITKTSLSKRYDLNSWRQAEEEKQEEIIDPMFNPNVLPPGLQQTYPVTVPDYPPPNRFNYQDNYPNYLQQGDGAYIQNQYSNNQNFTPQGDFVPQYTAEPPKPNPERVNNEIQKTSSTRNSKPVENWRKEKTDIKEDTNKNRQRNWSRQRSKDNVNDDEEKGEKFRSVSRSSRESRQSTTGSRMNRRNSGDSQEQGNSGKTPPRRNVTEVPRNQKYWDHDDRCDKDYNS</sequence>
<feature type="region of interest" description="Disordered" evidence="1">
    <location>
        <begin position="372"/>
        <end position="410"/>
    </location>
</feature>
<feature type="compositionally biased region" description="Basic and acidic residues" evidence="1">
    <location>
        <begin position="650"/>
        <end position="664"/>
    </location>
</feature>